<keyword evidence="2" id="KW-1185">Reference proteome</keyword>
<evidence type="ECO:0000313" key="1">
    <source>
        <dbReference type="EMBL" id="MFD2233258.1"/>
    </source>
</evidence>
<dbReference type="InterPro" id="IPR036105">
    <property type="entry name" value="DiNase_FeMo-co_biosyn_sf"/>
</dbReference>
<dbReference type="EMBL" id="JBHUIY010000007">
    <property type="protein sequence ID" value="MFD2233258.1"/>
    <property type="molecule type" value="Genomic_DNA"/>
</dbReference>
<protein>
    <submittedName>
        <fullName evidence="1">NifB/NifX family molybdenum-iron cluster-binding protein</fullName>
    </submittedName>
</protein>
<sequence length="122" mass="12839">MIVAVASQNFTTVTQHAGKTRRFLLFEAAAGHPVREAGRLDLPEGMAIHDFASDDPHPLDQARAVIAGSAGDGFVRRMATRGIDTVLTDETDPVKAVERYLAGTLAATDAESAGPCGCHGDH</sequence>
<comment type="caution">
    <text evidence="1">The sequence shown here is derived from an EMBL/GenBank/DDBJ whole genome shotgun (WGS) entry which is preliminary data.</text>
</comment>
<name>A0ABW5CB60_9PROT</name>
<dbReference type="Gene3D" id="3.30.420.130">
    <property type="entry name" value="Dinitrogenase iron-molybdenum cofactor biosynthesis domain"/>
    <property type="match status" value="1"/>
</dbReference>
<dbReference type="SUPFAM" id="SSF53146">
    <property type="entry name" value="Nitrogenase accessory factor-like"/>
    <property type="match status" value="1"/>
</dbReference>
<dbReference type="Proteomes" id="UP001597296">
    <property type="component" value="Unassembled WGS sequence"/>
</dbReference>
<dbReference type="RefSeq" id="WP_377315038.1">
    <property type="nucleotide sequence ID" value="NZ_JBHUIY010000007.1"/>
</dbReference>
<accession>A0ABW5CB60</accession>
<reference evidence="2" key="1">
    <citation type="journal article" date="2019" name="Int. J. Syst. Evol. Microbiol.">
        <title>The Global Catalogue of Microorganisms (GCM) 10K type strain sequencing project: providing services to taxonomists for standard genome sequencing and annotation.</title>
        <authorList>
            <consortium name="The Broad Institute Genomics Platform"/>
            <consortium name="The Broad Institute Genome Sequencing Center for Infectious Disease"/>
            <person name="Wu L."/>
            <person name="Ma J."/>
        </authorList>
    </citation>
    <scope>NUCLEOTIDE SEQUENCE [LARGE SCALE GENOMIC DNA]</scope>
    <source>
        <strain evidence="2">KCTC 15012</strain>
    </source>
</reference>
<organism evidence="1 2">
    <name type="scientific">Phaeospirillum tilakii</name>
    <dbReference type="NCBI Taxonomy" id="741673"/>
    <lineage>
        <taxon>Bacteria</taxon>
        <taxon>Pseudomonadati</taxon>
        <taxon>Pseudomonadota</taxon>
        <taxon>Alphaproteobacteria</taxon>
        <taxon>Rhodospirillales</taxon>
        <taxon>Rhodospirillaceae</taxon>
        <taxon>Phaeospirillum</taxon>
    </lineage>
</organism>
<evidence type="ECO:0000313" key="2">
    <source>
        <dbReference type="Proteomes" id="UP001597296"/>
    </source>
</evidence>
<proteinExistence type="predicted"/>
<gene>
    <name evidence="1" type="ORF">ACFSNB_05520</name>
</gene>